<dbReference type="InterPro" id="IPR001611">
    <property type="entry name" value="Leu-rich_rpt"/>
</dbReference>
<dbReference type="Pfam" id="PF13516">
    <property type="entry name" value="LRR_6"/>
    <property type="match status" value="3"/>
</dbReference>
<reference evidence="2 3" key="1">
    <citation type="submission" date="2024-02" db="EMBL/GenBank/DDBJ databases">
        <title>Chromosome-scale genome assembly of the rough periwinkle Littorina saxatilis.</title>
        <authorList>
            <person name="De Jode A."/>
            <person name="Faria R."/>
            <person name="Formenti G."/>
            <person name="Sims Y."/>
            <person name="Smith T.P."/>
            <person name="Tracey A."/>
            <person name="Wood J.M.D."/>
            <person name="Zagrodzka Z.B."/>
            <person name="Johannesson K."/>
            <person name="Butlin R.K."/>
            <person name="Leder E.H."/>
        </authorList>
    </citation>
    <scope>NUCLEOTIDE SEQUENCE [LARGE SCALE GENOMIC DNA]</scope>
    <source>
        <strain evidence="2">Snail1</strain>
        <tissue evidence="2">Muscle</tissue>
    </source>
</reference>
<keyword evidence="3" id="KW-1185">Reference proteome</keyword>
<dbReference type="PANTHER" id="PTHR46984:SF1">
    <property type="entry name" value="LEUCINE-RICH REPEAT-CONTAINING PROTEIN 71"/>
    <property type="match status" value="1"/>
</dbReference>
<dbReference type="InterPro" id="IPR053040">
    <property type="entry name" value="LRR-containing_protein_71"/>
</dbReference>
<feature type="compositionally biased region" description="Basic and acidic residues" evidence="1">
    <location>
        <begin position="221"/>
        <end position="243"/>
    </location>
</feature>
<evidence type="ECO:0008006" key="4">
    <source>
        <dbReference type="Google" id="ProtNLM"/>
    </source>
</evidence>
<comment type="caution">
    <text evidence="2">The sequence shown here is derived from an EMBL/GenBank/DDBJ whole genome shotgun (WGS) entry which is preliminary data.</text>
</comment>
<dbReference type="SMART" id="SM00368">
    <property type="entry name" value="LRR_RI"/>
    <property type="match status" value="5"/>
</dbReference>
<dbReference type="Gene3D" id="3.80.10.10">
    <property type="entry name" value="Ribonuclease Inhibitor"/>
    <property type="match status" value="1"/>
</dbReference>
<dbReference type="SUPFAM" id="SSF52047">
    <property type="entry name" value="RNI-like"/>
    <property type="match status" value="1"/>
</dbReference>
<feature type="compositionally biased region" description="Polar residues" evidence="1">
    <location>
        <begin position="269"/>
        <end position="281"/>
    </location>
</feature>
<evidence type="ECO:0000256" key="1">
    <source>
        <dbReference type="SAM" id="MobiDB-lite"/>
    </source>
</evidence>
<accession>A0AAN9BJ96</accession>
<evidence type="ECO:0000313" key="2">
    <source>
        <dbReference type="EMBL" id="KAK7106482.1"/>
    </source>
</evidence>
<dbReference type="AlphaFoldDB" id="A0AAN9BJ96"/>
<feature type="region of interest" description="Disordered" evidence="1">
    <location>
        <begin position="198"/>
        <end position="334"/>
    </location>
</feature>
<dbReference type="InterPro" id="IPR032675">
    <property type="entry name" value="LRR_dom_sf"/>
</dbReference>
<dbReference type="PANTHER" id="PTHR46984">
    <property type="entry name" value="LEUCINE-RICH REPEAT-CONTAINING PROTEIN 71"/>
    <property type="match status" value="1"/>
</dbReference>
<gene>
    <name evidence="2" type="ORF">V1264_017732</name>
</gene>
<protein>
    <recommendedName>
        <fullName evidence="4">Leucine-rich repeat-containing protein 71</fullName>
    </recommendedName>
</protein>
<sequence length="465" mass="52140">MEDGKTVREIYIRGWKVDMAMMEVLERCLPVMPRLRLLHLWNVGLGVETLSLLASFLPQCIKLTTLVLDGNTLTGCPVSKLLGPTSRLQYLSLRFCGLTEIEAGGIGAQLRSTTLPLLTLLLTGNHIGDVGATYIADALLHNRTLLTLNLSANGIKDEGAASLSDALSNFQLSHQQLVERRQLLSKKWEKEKENIVPRTPLVEKNSRSRVSLAHSSSKMSATKDPRGMKDKGKVKDAKGKDKGGTTPGRKGKASKEPTLSEAKRGLQEAQKQPRSRGQSPSEHPEKGERARSRRNSLERETLERQGKFLQNKVTESQNVKGKYGRRRRRSRSDIPVINVEKQDYELSPLTKEAIYRDGHLWLPCNRTLMSLNLMRNKISERGMKSLLAAVEDQVMSDVTAKATQNREDLAPGLCRLEVLRNAVSDQCPTARELRRRMRLRDPLFRSPRMDLEKPCVTPCSIPPML</sequence>
<dbReference type="Proteomes" id="UP001374579">
    <property type="component" value="Unassembled WGS sequence"/>
</dbReference>
<proteinExistence type="predicted"/>
<dbReference type="EMBL" id="JBAMIC010000007">
    <property type="protein sequence ID" value="KAK7106482.1"/>
    <property type="molecule type" value="Genomic_DNA"/>
</dbReference>
<feature type="compositionally biased region" description="Low complexity" evidence="1">
    <location>
        <begin position="208"/>
        <end position="217"/>
    </location>
</feature>
<feature type="compositionally biased region" description="Basic and acidic residues" evidence="1">
    <location>
        <begin position="282"/>
        <end position="306"/>
    </location>
</feature>
<organism evidence="2 3">
    <name type="scientific">Littorina saxatilis</name>
    <dbReference type="NCBI Taxonomy" id="31220"/>
    <lineage>
        <taxon>Eukaryota</taxon>
        <taxon>Metazoa</taxon>
        <taxon>Spiralia</taxon>
        <taxon>Lophotrochozoa</taxon>
        <taxon>Mollusca</taxon>
        <taxon>Gastropoda</taxon>
        <taxon>Caenogastropoda</taxon>
        <taxon>Littorinimorpha</taxon>
        <taxon>Littorinoidea</taxon>
        <taxon>Littorinidae</taxon>
        <taxon>Littorina</taxon>
    </lineage>
</organism>
<name>A0AAN9BJ96_9CAEN</name>
<evidence type="ECO:0000313" key="3">
    <source>
        <dbReference type="Proteomes" id="UP001374579"/>
    </source>
</evidence>